<dbReference type="Pfam" id="PF13472">
    <property type="entry name" value="Lipase_GDSL_2"/>
    <property type="match status" value="1"/>
</dbReference>
<evidence type="ECO:0000313" key="4">
    <source>
        <dbReference type="Proteomes" id="UP000015100"/>
    </source>
</evidence>
<dbReference type="EMBL" id="AQGS01000237">
    <property type="protein sequence ID" value="EPS41577.1"/>
    <property type="molecule type" value="Genomic_DNA"/>
</dbReference>
<evidence type="ECO:0000259" key="2">
    <source>
        <dbReference type="Pfam" id="PF13472"/>
    </source>
</evidence>
<dbReference type="HOGENOM" id="CLU_029872_0_1_1"/>
<dbReference type="STRING" id="1284197.S8C1U3"/>
<dbReference type="PANTHER" id="PTHR43784">
    <property type="entry name" value="GDSL-LIKE LIPASE/ACYLHYDROLASE, PUTATIVE (AFU_ORTHOLOGUE AFUA_2G00820)-RELATED"/>
    <property type="match status" value="1"/>
</dbReference>
<evidence type="ECO:0000256" key="1">
    <source>
        <dbReference type="SAM" id="Phobius"/>
    </source>
</evidence>
<proteinExistence type="predicted"/>
<dbReference type="CDD" id="cd01830">
    <property type="entry name" value="XynE_like"/>
    <property type="match status" value="1"/>
</dbReference>
<dbReference type="OrthoDB" id="10071171at2759"/>
<protein>
    <recommendedName>
        <fullName evidence="2">SGNH hydrolase-type esterase domain-containing protein</fullName>
    </recommendedName>
</protein>
<reference evidence="3 4" key="1">
    <citation type="journal article" date="2013" name="PLoS Genet.">
        <title>Genomic mechanisms accounting for the adaptation to parasitism in nematode-trapping fungi.</title>
        <authorList>
            <person name="Meerupati T."/>
            <person name="Andersson K.M."/>
            <person name="Friman E."/>
            <person name="Kumar D."/>
            <person name="Tunlid A."/>
            <person name="Ahren D."/>
        </authorList>
    </citation>
    <scope>NUCLEOTIDE SEQUENCE [LARGE SCALE GENOMIC DNA]</scope>
    <source>
        <strain evidence="3 4">CBS 200.50</strain>
    </source>
</reference>
<dbReference type="SUPFAM" id="SSF52266">
    <property type="entry name" value="SGNH hydrolase"/>
    <property type="match status" value="1"/>
</dbReference>
<sequence>MAQPTQSITLPLSMAMAMIIAYGIMDHIPEASTAVCQFWITRRPFSNETTAMLFINSLVALVATVSCASAATLAKRVHNGHWINAWATMPQLTEPANLPPAPFNGTSGVFVNATIRQTLFMTIGADQIRIRISNVFGVNDLPISAVSVALPVDGAAGVSGIQTSTLKQVTFSGSSSIIVPNGALVVSDPIDFKIAPLQNIAVSIYLASGQQGFSITSHPGSRTTSWMTFGNQINAAAFTSPDTANVAHWYFLSAVEAWVNGGVSSFVIVGDSITDGRGSTTNGNNRWPDLLLRNMQKQHFTRQISVSNEAAGGNRILNDGLGPNAQGRIERDVLAQPGVKFAMIFEGVNDIGTAAATAEVQEIVYQRLILAFKQIATRVHTFKIPLFVATITPFGSPDSVLQPYSAPAREVTRLRINDWIRKSKGTVFDAVIDFDALLRDPKNATQLNPIYDSGDQLHPSLQGYQYIADKFPLDLFDKFENGVDGFN</sequence>
<dbReference type="InterPro" id="IPR013830">
    <property type="entry name" value="SGNH_hydro"/>
</dbReference>
<dbReference type="InterPro" id="IPR036514">
    <property type="entry name" value="SGNH_hydro_sf"/>
</dbReference>
<feature type="transmembrane region" description="Helical" evidence="1">
    <location>
        <begin position="51"/>
        <end position="74"/>
    </location>
</feature>
<dbReference type="AlphaFoldDB" id="S8C1U3"/>
<feature type="domain" description="SGNH hydrolase-type esterase" evidence="2">
    <location>
        <begin position="269"/>
        <end position="465"/>
    </location>
</feature>
<keyword evidence="1" id="KW-0472">Membrane</keyword>
<dbReference type="InterPro" id="IPR053140">
    <property type="entry name" value="GDSL_Rv0518-like"/>
</dbReference>
<dbReference type="eggNOG" id="ENOG502QVFK">
    <property type="taxonomic scope" value="Eukaryota"/>
</dbReference>
<dbReference type="Proteomes" id="UP000015100">
    <property type="component" value="Unassembled WGS sequence"/>
</dbReference>
<evidence type="ECO:0000313" key="3">
    <source>
        <dbReference type="EMBL" id="EPS41577.1"/>
    </source>
</evidence>
<name>S8C1U3_DACHA</name>
<dbReference type="OMA" id="QIVTRAH"/>
<dbReference type="PANTHER" id="PTHR43784:SF3">
    <property type="entry name" value="GDSL FAMILY LIPASE"/>
    <property type="match status" value="1"/>
</dbReference>
<gene>
    <name evidence="3" type="ORF">H072_4526</name>
</gene>
<dbReference type="Gene3D" id="3.40.50.1110">
    <property type="entry name" value="SGNH hydrolase"/>
    <property type="match status" value="1"/>
</dbReference>
<keyword evidence="4" id="KW-1185">Reference proteome</keyword>
<comment type="caution">
    <text evidence="3">The sequence shown here is derived from an EMBL/GenBank/DDBJ whole genome shotgun (WGS) entry which is preliminary data.</text>
</comment>
<keyword evidence="1" id="KW-0812">Transmembrane</keyword>
<accession>S8C1U3</accession>
<organism evidence="3 4">
    <name type="scientific">Dactylellina haptotyla (strain CBS 200.50)</name>
    <name type="common">Nematode-trapping fungus</name>
    <name type="synonym">Monacrosporium haptotylum</name>
    <dbReference type="NCBI Taxonomy" id="1284197"/>
    <lineage>
        <taxon>Eukaryota</taxon>
        <taxon>Fungi</taxon>
        <taxon>Dikarya</taxon>
        <taxon>Ascomycota</taxon>
        <taxon>Pezizomycotina</taxon>
        <taxon>Orbiliomycetes</taxon>
        <taxon>Orbiliales</taxon>
        <taxon>Orbiliaceae</taxon>
        <taxon>Dactylellina</taxon>
    </lineage>
</organism>
<reference evidence="4" key="2">
    <citation type="submission" date="2013-04" db="EMBL/GenBank/DDBJ databases">
        <title>Genomic mechanisms accounting for the adaptation to parasitism in nematode-trapping fungi.</title>
        <authorList>
            <person name="Ahren D.G."/>
        </authorList>
    </citation>
    <scope>NUCLEOTIDE SEQUENCE [LARGE SCALE GENOMIC DNA]</scope>
    <source>
        <strain evidence="4">CBS 200.50</strain>
    </source>
</reference>
<keyword evidence="1" id="KW-1133">Transmembrane helix</keyword>